<sequence>MGSTASKVGCSHFGGAMGRRQHLLDMLLRYLPGRSSASE</sequence>
<reference evidence="2" key="1">
    <citation type="submission" date="2017-01" db="EMBL/GenBank/DDBJ databases">
        <title>Genome Analysis of Deinococcus marmoris KOPRI26562.</title>
        <authorList>
            <person name="Kim J.H."/>
            <person name="Oh H.-M."/>
        </authorList>
    </citation>
    <scope>NUCLEOTIDE SEQUENCE [LARGE SCALE GENOMIC DNA]</scope>
    <source>
        <strain evidence="2">PAMC 26633</strain>
    </source>
</reference>
<evidence type="ECO:0000313" key="1">
    <source>
        <dbReference type="EMBL" id="OXC74374.1"/>
    </source>
</evidence>
<organism evidence="1 2">
    <name type="scientific">Caballeronia sordidicola</name>
    <name type="common">Burkholderia sordidicola</name>
    <dbReference type="NCBI Taxonomy" id="196367"/>
    <lineage>
        <taxon>Bacteria</taxon>
        <taxon>Pseudomonadati</taxon>
        <taxon>Pseudomonadota</taxon>
        <taxon>Betaproteobacteria</taxon>
        <taxon>Burkholderiales</taxon>
        <taxon>Burkholderiaceae</taxon>
        <taxon>Caballeronia</taxon>
    </lineage>
</organism>
<dbReference type="EMBL" id="MTHB01000220">
    <property type="protein sequence ID" value="OXC74374.1"/>
    <property type="molecule type" value="Genomic_DNA"/>
</dbReference>
<protein>
    <submittedName>
        <fullName evidence="1">Uncharacterized protein</fullName>
    </submittedName>
</protein>
<evidence type="ECO:0000313" key="2">
    <source>
        <dbReference type="Proteomes" id="UP000214720"/>
    </source>
</evidence>
<accession>A0A226WT58</accession>
<dbReference type="AlphaFoldDB" id="A0A226WT58"/>
<comment type="caution">
    <text evidence="1">The sequence shown here is derived from an EMBL/GenBank/DDBJ whole genome shotgun (WGS) entry which is preliminary data.</text>
</comment>
<proteinExistence type="predicted"/>
<name>A0A226WT58_CABSO</name>
<gene>
    <name evidence="1" type="ORF">BSU04_32255</name>
</gene>
<dbReference type="Proteomes" id="UP000214720">
    <property type="component" value="Unassembled WGS sequence"/>
</dbReference>